<dbReference type="PROSITE" id="PS50013">
    <property type="entry name" value="CHROMO_2"/>
    <property type="match status" value="1"/>
</dbReference>
<feature type="domain" description="Chromo" evidence="2">
    <location>
        <begin position="136"/>
        <end position="194"/>
    </location>
</feature>
<comment type="caution">
    <text evidence="3">The sequence shown here is derived from an EMBL/GenBank/DDBJ whole genome shotgun (WGS) entry which is preliminary data.</text>
</comment>
<dbReference type="AlphaFoldDB" id="A0A1J9RCS8"/>
<dbReference type="CDD" id="cd00024">
    <property type="entry name" value="CD_CSD"/>
    <property type="match status" value="1"/>
</dbReference>
<dbReference type="Gene3D" id="2.40.50.40">
    <property type="match status" value="1"/>
</dbReference>
<dbReference type="InterPro" id="IPR056924">
    <property type="entry name" value="SH3_Tf2-1"/>
</dbReference>
<keyword evidence="4" id="KW-1185">Reference proteome</keyword>
<evidence type="ECO:0000313" key="4">
    <source>
        <dbReference type="Proteomes" id="UP000242791"/>
    </source>
</evidence>
<evidence type="ECO:0000313" key="3">
    <source>
        <dbReference type="EMBL" id="OJD25469.1"/>
    </source>
</evidence>
<evidence type="ECO:0000256" key="1">
    <source>
        <dbReference type="ARBA" id="ARBA00011353"/>
    </source>
</evidence>
<dbReference type="Pfam" id="PF24626">
    <property type="entry name" value="SH3_Tf2-1"/>
    <property type="match status" value="1"/>
</dbReference>
<dbReference type="OrthoDB" id="4364638at2759"/>
<sequence>MSVQEKLSRQQAEQYASRMHEIWEFARKKMEGAQEQQQKQANKRRRELDFDVGDMVYVRINRWNTGRPSKKLDNQMGGPWPIIERIGNSFKVALPNSVKVHPVFSPDKLRRAAKDPLPGQTLDEEPPIEVDGQLEYTVNPILASRVRYGKLKYRVDWLGYDDDLEWYLASNFKNSPAKLHEFHQRHPEAPGPPVNLPIGLAAMLKMSMQRIDQMIVCLRIEVPIPRKRGGSVTGRHSVVPDIGPLPDRGLLLHDSARADGDEYIIPLQSPYAFLDALPSHY</sequence>
<comment type="subunit">
    <text evidence="1">Component of the NuA4 histone acetyltransferase complex.</text>
</comment>
<dbReference type="SMART" id="SM00298">
    <property type="entry name" value="CHROMO"/>
    <property type="match status" value="1"/>
</dbReference>
<dbReference type="InterPro" id="IPR000953">
    <property type="entry name" value="Chromo/chromo_shadow_dom"/>
</dbReference>
<gene>
    <name evidence="3" type="ORF">ACJ73_03165</name>
</gene>
<dbReference type="GO" id="GO:0006338">
    <property type="term" value="P:chromatin remodeling"/>
    <property type="evidence" value="ECO:0007669"/>
    <property type="project" value="UniProtKB-ARBA"/>
</dbReference>
<dbReference type="VEuPathDB" id="FungiDB:ACJ73_03165"/>
<protein>
    <recommendedName>
        <fullName evidence="2">Chromo domain-containing protein</fullName>
    </recommendedName>
</protein>
<dbReference type="SUPFAM" id="SSF54160">
    <property type="entry name" value="Chromo domain-like"/>
    <property type="match status" value="1"/>
</dbReference>
<dbReference type="EMBL" id="LGTZ01000370">
    <property type="protein sequence ID" value="OJD25469.1"/>
    <property type="molecule type" value="Genomic_DNA"/>
</dbReference>
<dbReference type="STRING" id="1658174.A0A1J9RCS8"/>
<proteinExistence type="predicted"/>
<dbReference type="Proteomes" id="UP000242791">
    <property type="component" value="Unassembled WGS sequence"/>
</dbReference>
<dbReference type="InterPro" id="IPR016197">
    <property type="entry name" value="Chromo-like_dom_sf"/>
</dbReference>
<name>A0A1J9RCS8_9EURO</name>
<organism evidence="3 4">
    <name type="scientific">Blastomyces percursus</name>
    <dbReference type="NCBI Taxonomy" id="1658174"/>
    <lineage>
        <taxon>Eukaryota</taxon>
        <taxon>Fungi</taxon>
        <taxon>Dikarya</taxon>
        <taxon>Ascomycota</taxon>
        <taxon>Pezizomycotina</taxon>
        <taxon>Eurotiomycetes</taxon>
        <taxon>Eurotiomycetidae</taxon>
        <taxon>Onygenales</taxon>
        <taxon>Ajellomycetaceae</taxon>
        <taxon>Blastomyces</taxon>
    </lineage>
</organism>
<evidence type="ECO:0000259" key="2">
    <source>
        <dbReference type="PROSITE" id="PS50013"/>
    </source>
</evidence>
<accession>A0A1J9RCS8</accession>
<reference evidence="3 4" key="1">
    <citation type="submission" date="2015-08" db="EMBL/GenBank/DDBJ databases">
        <title>Emmonsia species relationships and genome sequence.</title>
        <authorList>
            <person name="Cuomo C.A."/>
            <person name="Schwartz I.S."/>
            <person name="Kenyon C."/>
            <person name="De Hoog G.S."/>
            <person name="Govender N.P."/>
            <person name="Botha A."/>
            <person name="Moreno L."/>
            <person name="De Vries M."/>
            <person name="Munoz J.F."/>
            <person name="Stielow J.B."/>
        </authorList>
    </citation>
    <scope>NUCLEOTIDE SEQUENCE [LARGE SCALE GENOMIC DNA]</scope>
    <source>
        <strain evidence="3 4">EI222</strain>
    </source>
</reference>